<dbReference type="EMBL" id="CAJJDP010000110">
    <property type="protein sequence ID" value="CAD8195961.1"/>
    <property type="molecule type" value="Genomic_DNA"/>
</dbReference>
<gene>
    <name evidence="1" type="ORF">POCTA_138.1.T1100136</name>
</gene>
<name>A0A8S1X4H1_PAROT</name>
<reference evidence="1" key="1">
    <citation type="submission" date="2021-01" db="EMBL/GenBank/DDBJ databases">
        <authorList>
            <consortium name="Genoscope - CEA"/>
            <person name="William W."/>
        </authorList>
    </citation>
    <scope>NUCLEOTIDE SEQUENCE</scope>
</reference>
<comment type="caution">
    <text evidence="1">The sequence shown here is derived from an EMBL/GenBank/DDBJ whole genome shotgun (WGS) entry which is preliminary data.</text>
</comment>
<proteinExistence type="predicted"/>
<dbReference type="AlphaFoldDB" id="A0A8S1X4H1"/>
<keyword evidence="2" id="KW-1185">Reference proteome</keyword>
<organism evidence="1 2">
    <name type="scientific">Paramecium octaurelia</name>
    <dbReference type="NCBI Taxonomy" id="43137"/>
    <lineage>
        <taxon>Eukaryota</taxon>
        <taxon>Sar</taxon>
        <taxon>Alveolata</taxon>
        <taxon>Ciliophora</taxon>
        <taxon>Intramacronucleata</taxon>
        <taxon>Oligohymenophorea</taxon>
        <taxon>Peniculida</taxon>
        <taxon>Parameciidae</taxon>
        <taxon>Paramecium</taxon>
    </lineage>
</organism>
<dbReference type="Proteomes" id="UP000683925">
    <property type="component" value="Unassembled WGS sequence"/>
</dbReference>
<evidence type="ECO:0000313" key="2">
    <source>
        <dbReference type="Proteomes" id="UP000683925"/>
    </source>
</evidence>
<evidence type="ECO:0000313" key="1">
    <source>
        <dbReference type="EMBL" id="CAD8195961.1"/>
    </source>
</evidence>
<sequence>MFQCDCHNYKILKQFLMNWSYINKKTHNLKILCQSFGLIYRNFKLKKIIKIRV</sequence>
<accession>A0A8S1X4H1</accession>
<protein>
    <submittedName>
        <fullName evidence="1">Uncharacterized protein</fullName>
    </submittedName>
</protein>